<sequence length="182" mass="19490">MTPQNLVNGHFGEVATALVGVATTAAAGTMQVSGSGVYNEACTVPADAGAPPADTGDYPPIKMDGSLEGCWYTYVSDSRLHPSGAYQESGTEFFVGCLNETTCGTFRTTYTFTGKFTANFEAEIHGRCQHPIVSGTGDFAGTSGIILFKDDVDDGVFYYRGNMKDSDNETDWEARTRKTSDR</sequence>
<gene>
    <name evidence="1" type="ORF">LZ496_06175</name>
</gene>
<dbReference type="RefSeq" id="WP_249903709.1">
    <property type="nucleotide sequence ID" value="NZ_JAMGBA010000001.1"/>
</dbReference>
<comment type="caution">
    <text evidence="1">The sequence shown here is derived from an EMBL/GenBank/DDBJ whole genome shotgun (WGS) entry which is preliminary data.</text>
</comment>
<reference evidence="1 2" key="1">
    <citation type="submission" date="2022-05" db="EMBL/GenBank/DDBJ databases">
        <authorList>
            <person name="Jo J.-H."/>
            <person name="Im W.-T."/>
        </authorList>
    </citation>
    <scope>NUCLEOTIDE SEQUENCE [LARGE SCALE GENOMIC DNA]</scope>
    <source>
        <strain evidence="1 2">NSE70-1</strain>
    </source>
</reference>
<evidence type="ECO:0000313" key="1">
    <source>
        <dbReference type="EMBL" id="MCL6698368.1"/>
    </source>
</evidence>
<dbReference type="EMBL" id="JAMGBA010000001">
    <property type="protein sequence ID" value="MCL6698368.1"/>
    <property type="molecule type" value="Genomic_DNA"/>
</dbReference>
<name>A0ABT0RTN6_9SPHN</name>
<protein>
    <submittedName>
        <fullName evidence="1">Uncharacterized protein</fullName>
    </submittedName>
</protein>
<evidence type="ECO:0000313" key="2">
    <source>
        <dbReference type="Proteomes" id="UP001203410"/>
    </source>
</evidence>
<dbReference type="Proteomes" id="UP001203410">
    <property type="component" value="Unassembled WGS sequence"/>
</dbReference>
<proteinExistence type="predicted"/>
<accession>A0ABT0RTN6</accession>
<organism evidence="1 2">
    <name type="scientific">Sphingomonas caseinilyticus</name>
    <dbReference type="NCBI Taxonomy" id="2908205"/>
    <lineage>
        <taxon>Bacteria</taxon>
        <taxon>Pseudomonadati</taxon>
        <taxon>Pseudomonadota</taxon>
        <taxon>Alphaproteobacteria</taxon>
        <taxon>Sphingomonadales</taxon>
        <taxon>Sphingomonadaceae</taxon>
        <taxon>Sphingomonas</taxon>
    </lineage>
</organism>
<keyword evidence="2" id="KW-1185">Reference proteome</keyword>